<dbReference type="Gene3D" id="3.90.320.10">
    <property type="match status" value="1"/>
</dbReference>
<evidence type="ECO:0000313" key="3">
    <source>
        <dbReference type="Proteomes" id="UP000177740"/>
    </source>
</evidence>
<name>A0A1G2ENA3_9BACT</name>
<evidence type="ECO:0000313" key="2">
    <source>
        <dbReference type="EMBL" id="OGZ27266.1"/>
    </source>
</evidence>
<protein>
    <recommendedName>
        <fullName evidence="1">PD-(D/E)XK endonuclease-like domain-containing protein</fullName>
    </recommendedName>
</protein>
<feature type="domain" description="PD-(D/E)XK endonuclease-like" evidence="1">
    <location>
        <begin position="112"/>
        <end position="219"/>
    </location>
</feature>
<dbReference type="InterPro" id="IPR038726">
    <property type="entry name" value="PDDEXK_AddAB-type"/>
</dbReference>
<dbReference type="STRING" id="1801677.A2365_01595"/>
<gene>
    <name evidence="2" type="ORF">A2365_01595</name>
</gene>
<reference evidence="2 3" key="1">
    <citation type="journal article" date="2016" name="Nat. Commun.">
        <title>Thousands of microbial genomes shed light on interconnected biogeochemical processes in an aquifer system.</title>
        <authorList>
            <person name="Anantharaman K."/>
            <person name="Brown C.T."/>
            <person name="Hug L.A."/>
            <person name="Sharon I."/>
            <person name="Castelle C.J."/>
            <person name="Probst A.J."/>
            <person name="Thomas B.C."/>
            <person name="Singh A."/>
            <person name="Wilkins M.J."/>
            <person name="Karaoz U."/>
            <person name="Brodie E.L."/>
            <person name="Williams K.H."/>
            <person name="Hubbard S.S."/>
            <person name="Banfield J.F."/>
        </authorList>
    </citation>
    <scope>NUCLEOTIDE SEQUENCE [LARGE SCALE GENOMIC DNA]</scope>
</reference>
<dbReference type="Pfam" id="PF12705">
    <property type="entry name" value="PDDEXK_1"/>
    <property type="match status" value="1"/>
</dbReference>
<dbReference type="InterPro" id="IPR011604">
    <property type="entry name" value="PDDEXK-like_dom_sf"/>
</dbReference>
<comment type="caution">
    <text evidence="2">The sequence shown here is derived from an EMBL/GenBank/DDBJ whole genome shotgun (WGS) entry which is preliminary data.</text>
</comment>
<proteinExistence type="predicted"/>
<evidence type="ECO:0000259" key="1">
    <source>
        <dbReference type="Pfam" id="PF12705"/>
    </source>
</evidence>
<accession>A0A1G2ENA3</accession>
<sequence>MIKGTIKLSPTTGLGLFSNCPKCFWLHYNHKIQRPRGIFPSLPGGMDLVIKTYFDKYRGFLPPEIDGHVEGVLLDDFNLMEKWRNWRTGLEYEDENRDAVLFGALDDCLVLGGKYIPLDYKTRGSSPREGDSEKYYQAQLDTYALLLEENGYSAGSFAYLVYYYPKEVMENGMVQFDIKPVKVETDLARAKKRFEDAVDLLRGPMPKKHSDCEYCSWASSRFVFEN</sequence>
<dbReference type="Proteomes" id="UP000177740">
    <property type="component" value="Unassembled WGS sequence"/>
</dbReference>
<dbReference type="AlphaFoldDB" id="A0A1G2ENA3"/>
<dbReference type="EMBL" id="MHMM01000009">
    <property type="protein sequence ID" value="OGZ27266.1"/>
    <property type="molecule type" value="Genomic_DNA"/>
</dbReference>
<organism evidence="2 3">
    <name type="scientific">Candidatus Nealsonbacteria bacterium RIFOXYB1_FULL_40_15</name>
    <dbReference type="NCBI Taxonomy" id="1801677"/>
    <lineage>
        <taxon>Bacteria</taxon>
        <taxon>Candidatus Nealsoniibacteriota</taxon>
    </lineage>
</organism>